<evidence type="ECO:0000256" key="6">
    <source>
        <dbReference type="ARBA" id="ARBA00022918"/>
    </source>
</evidence>
<dbReference type="GO" id="GO:0004519">
    <property type="term" value="F:endonuclease activity"/>
    <property type="evidence" value="ECO:0007669"/>
    <property type="project" value="UniProtKB-KW"/>
</dbReference>
<gene>
    <name evidence="8" type="ORF">AXG93_59s1130</name>
</gene>
<proteinExistence type="predicted"/>
<keyword evidence="9" id="KW-1185">Reference proteome</keyword>
<keyword evidence="4" id="KW-0255">Endonuclease</keyword>
<dbReference type="PANTHER" id="PTHR34072">
    <property type="entry name" value="ENZYMATIC POLYPROTEIN-RELATED"/>
    <property type="match status" value="1"/>
</dbReference>
<organism evidence="8 9">
    <name type="scientific">Marchantia polymorpha subsp. ruderalis</name>
    <dbReference type="NCBI Taxonomy" id="1480154"/>
    <lineage>
        <taxon>Eukaryota</taxon>
        <taxon>Viridiplantae</taxon>
        <taxon>Streptophyta</taxon>
        <taxon>Embryophyta</taxon>
        <taxon>Marchantiophyta</taxon>
        <taxon>Marchantiopsida</taxon>
        <taxon>Marchantiidae</taxon>
        <taxon>Marchantiales</taxon>
        <taxon>Marchantiaceae</taxon>
        <taxon>Marchantia</taxon>
    </lineage>
</organism>
<dbReference type="GO" id="GO:0016787">
    <property type="term" value="F:hydrolase activity"/>
    <property type="evidence" value="ECO:0007669"/>
    <property type="project" value="UniProtKB-KW"/>
</dbReference>
<evidence type="ECO:0000313" key="9">
    <source>
        <dbReference type="Proteomes" id="UP000077202"/>
    </source>
</evidence>
<sequence length="173" mass="19656">MAAPILSRPIKGRSNQLHIDWSMFKLEVVLTHRDDEGKEFVIAYASRSNNAVESRYSSYEGECLAALWAVTHFKCYLFDTQFTLVIDHQPLKWLMESVKLKGELALWALILQDMMDHLTSCSSQGVDGQFSDLEVEDGATNQRDIHDDDLVLEFLQTCMVPGTMGAKKQDRVL</sequence>
<protein>
    <recommendedName>
        <fullName evidence="7">Reverse transcriptase RNase H-like domain-containing protein</fullName>
    </recommendedName>
</protein>
<accession>A0A176W2I3</accession>
<dbReference type="InterPro" id="IPR043502">
    <property type="entry name" value="DNA/RNA_pol_sf"/>
</dbReference>
<comment type="caution">
    <text evidence="8">The sequence shown here is derived from an EMBL/GenBank/DDBJ whole genome shotgun (WGS) entry which is preliminary data.</text>
</comment>
<keyword evidence="1" id="KW-0808">Transferase</keyword>
<evidence type="ECO:0000256" key="4">
    <source>
        <dbReference type="ARBA" id="ARBA00022759"/>
    </source>
</evidence>
<dbReference type="EMBL" id="LVLJ01001945">
    <property type="protein sequence ID" value="OAE27268.1"/>
    <property type="molecule type" value="Genomic_DNA"/>
</dbReference>
<evidence type="ECO:0000256" key="5">
    <source>
        <dbReference type="ARBA" id="ARBA00022801"/>
    </source>
</evidence>
<dbReference type="PANTHER" id="PTHR34072:SF58">
    <property type="entry name" value="DNA (CYTOSINE-5-)-METHYLTRANSFERASE"/>
    <property type="match status" value="1"/>
</dbReference>
<dbReference type="AlphaFoldDB" id="A0A176W2I3"/>
<evidence type="ECO:0000256" key="3">
    <source>
        <dbReference type="ARBA" id="ARBA00022722"/>
    </source>
</evidence>
<dbReference type="Proteomes" id="UP000077202">
    <property type="component" value="Unassembled WGS sequence"/>
</dbReference>
<dbReference type="Pfam" id="PF17917">
    <property type="entry name" value="RT_RNaseH"/>
    <property type="match status" value="1"/>
</dbReference>
<name>A0A176W2I3_MARPO</name>
<keyword evidence="5" id="KW-0378">Hydrolase</keyword>
<feature type="domain" description="Reverse transcriptase RNase H-like" evidence="7">
    <location>
        <begin position="15"/>
        <end position="113"/>
    </location>
</feature>
<keyword evidence="6" id="KW-0695">RNA-directed DNA polymerase</keyword>
<evidence type="ECO:0000256" key="2">
    <source>
        <dbReference type="ARBA" id="ARBA00022695"/>
    </source>
</evidence>
<dbReference type="InterPro" id="IPR041373">
    <property type="entry name" value="RT_RNaseH"/>
</dbReference>
<evidence type="ECO:0000256" key="1">
    <source>
        <dbReference type="ARBA" id="ARBA00022679"/>
    </source>
</evidence>
<dbReference type="CDD" id="cd09274">
    <property type="entry name" value="RNase_HI_RT_Ty3"/>
    <property type="match status" value="1"/>
</dbReference>
<dbReference type="SUPFAM" id="SSF56672">
    <property type="entry name" value="DNA/RNA polymerases"/>
    <property type="match status" value="1"/>
</dbReference>
<evidence type="ECO:0000313" key="8">
    <source>
        <dbReference type="EMBL" id="OAE27268.1"/>
    </source>
</evidence>
<dbReference type="GO" id="GO:0003964">
    <property type="term" value="F:RNA-directed DNA polymerase activity"/>
    <property type="evidence" value="ECO:0007669"/>
    <property type="project" value="UniProtKB-KW"/>
</dbReference>
<keyword evidence="3" id="KW-0540">Nuclease</keyword>
<evidence type="ECO:0000259" key="7">
    <source>
        <dbReference type="Pfam" id="PF17917"/>
    </source>
</evidence>
<keyword evidence="2" id="KW-0548">Nucleotidyltransferase</keyword>
<reference evidence="8" key="1">
    <citation type="submission" date="2016-03" db="EMBL/GenBank/DDBJ databases">
        <title>Mechanisms controlling the formation of the plant cell surface in tip-growing cells are functionally conserved among land plants.</title>
        <authorList>
            <person name="Honkanen S."/>
            <person name="Jones V.A."/>
            <person name="Morieri G."/>
            <person name="Champion C."/>
            <person name="Hetherington A.J."/>
            <person name="Kelly S."/>
            <person name="Saint-Marcoux D."/>
            <person name="Proust H."/>
            <person name="Prescott H."/>
            <person name="Dolan L."/>
        </authorList>
    </citation>
    <scope>NUCLEOTIDE SEQUENCE [LARGE SCALE GENOMIC DNA]</scope>
    <source>
        <tissue evidence="8">Whole gametophyte</tissue>
    </source>
</reference>